<dbReference type="AlphaFoldDB" id="A0AAX2F3J8"/>
<accession>A0AAX2F3J8</accession>
<dbReference type="Proteomes" id="UP000184105">
    <property type="component" value="Unassembled WGS sequence"/>
</dbReference>
<organism evidence="1 2">
    <name type="scientific">Prevotella scopos JCM 17725</name>
    <dbReference type="NCBI Taxonomy" id="1236518"/>
    <lineage>
        <taxon>Bacteria</taxon>
        <taxon>Pseudomonadati</taxon>
        <taxon>Bacteroidota</taxon>
        <taxon>Bacteroidia</taxon>
        <taxon>Bacteroidales</taxon>
        <taxon>Prevotellaceae</taxon>
        <taxon>Prevotella</taxon>
    </lineage>
</organism>
<evidence type="ECO:0000313" key="1">
    <source>
        <dbReference type="EMBL" id="SHF81645.1"/>
    </source>
</evidence>
<protein>
    <submittedName>
        <fullName evidence="1">Uncharacterized protein</fullName>
    </submittedName>
</protein>
<name>A0AAX2F3J8_9BACT</name>
<sequence>MESDGDNGVAIVLYLSNLRVPRVATALIHIIAQRVVSFSFL</sequence>
<reference evidence="1 2" key="1">
    <citation type="submission" date="2016-11" db="EMBL/GenBank/DDBJ databases">
        <authorList>
            <person name="Varghese N."/>
            <person name="Submissions S."/>
        </authorList>
    </citation>
    <scope>NUCLEOTIDE SEQUENCE [LARGE SCALE GENOMIC DNA]</scope>
    <source>
        <strain evidence="1 2">DSM 22613</strain>
    </source>
</reference>
<keyword evidence="2" id="KW-1185">Reference proteome</keyword>
<gene>
    <name evidence="1" type="ORF">SAMN05444364_11141</name>
</gene>
<dbReference type="EMBL" id="FQWA01000011">
    <property type="protein sequence ID" value="SHF81645.1"/>
    <property type="molecule type" value="Genomic_DNA"/>
</dbReference>
<comment type="caution">
    <text evidence="1">The sequence shown here is derived from an EMBL/GenBank/DDBJ whole genome shotgun (WGS) entry which is preliminary data.</text>
</comment>
<proteinExistence type="predicted"/>
<evidence type="ECO:0000313" key="2">
    <source>
        <dbReference type="Proteomes" id="UP000184105"/>
    </source>
</evidence>